<gene>
    <name evidence="2" type="primary">OJ1126_B05.32</name>
</gene>
<accession>Q67W30</accession>
<organism evidence="2 3">
    <name type="scientific">Oryza sativa subsp. japonica</name>
    <name type="common">Rice</name>
    <dbReference type="NCBI Taxonomy" id="39947"/>
    <lineage>
        <taxon>Eukaryota</taxon>
        <taxon>Viridiplantae</taxon>
        <taxon>Streptophyta</taxon>
        <taxon>Embryophyta</taxon>
        <taxon>Tracheophyta</taxon>
        <taxon>Spermatophyta</taxon>
        <taxon>Magnoliopsida</taxon>
        <taxon>Liliopsida</taxon>
        <taxon>Poales</taxon>
        <taxon>Poaceae</taxon>
        <taxon>BOP clade</taxon>
        <taxon>Oryzoideae</taxon>
        <taxon>Oryzeae</taxon>
        <taxon>Oryzinae</taxon>
        <taxon>Oryza</taxon>
        <taxon>Oryza sativa</taxon>
    </lineage>
</organism>
<reference evidence="3" key="2">
    <citation type="journal article" date="2008" name="Nucleic Acids Res.">
        <title>The rice annotation project database (RAP-DB): 2008 update.</title>
        <authorList>
            <consortium name="The rice annotation project (RAP)"/>
        </authorList>
    </citation>
    <scope>GENOME REANNOTATION</scope>
    <source>
        <strain evidence="3">cv. Nipponbare</strain>
    </source>
</reference>
<evidence type="ECO:0000313" key="2">
    <source>
        <dbReference type="EMBL" id="BAD37639.1"/>
    </source>
</evidence>
<dbReference type="EMBL" id="AP004180">
    <property type="protein sequence ID" value="BAD37639.1"/>
    <property type="molecule type" value="Genomic_DNA"/>
</dbReference>
<feature type="region of interest" description="Disordered" evidence="1">
    <location>
        <begin position="26"/>
        <end position="88"/>
    </location>
</feature>
<name>Q67W30_ORYSJ</name>
<protein>
    <submittedName>
        <fullName evidence="2">Uncharacterized protein</fullName>
    </submittedName>
</protein>
<evidence type="ECO:0000256" key="1">
    <source>
        <dbReference type="SAM" id="MobiDB-lite"/>
    </source>
</evidence>
<dbReference type="Proteomes" id="UP000000763">
    <property type="component" value="Chromosome 2"/>
</dbReference>
<reference evidence="3" key="1">
    <citation type="journal article" date="2005" name="Nature">
        <title>The map-based sequence of the rice genome.</title>
        <authorList>
            <consortium name="International rice genome sequencing project (IRGSP)"/>
            <person name="Matsumoto T."/>
            <person name="Wu J."/>
            <person name="Kanamori H."/>
            <person name="Katayose Y."/>
            <person name="Fujisawa M."/>
            <person name="Namiki N."/>
            <person name="Mizuno H."/>
            <person name="Yamamoto K."/>
            <person name="Antonio B.A."/>
            <person name="Baba T."/>
            <person name="Sakata K."/>
            <person name="Nagamura Y."/>
            <person name="Aoki H."/>
            <person name="Arikawa K."/>
            <person name="Arita K."/>
            <person name="Bito T."/>
            <person name="Chiden Y."/>
            <person name="Fujitsuka N."/>
            <person name="Fukunaka R."/>
            <person name="Hamada M."/>
            <person name="Harada C."/>
            <person name="Hayashi A."/>
            <person name="Hijishita S."/>
            <person name="Honda M."/>
            <person name="Hosokawa S."/>
            <person name="Ichikawa Y."/>
            <person name="Idonuma A."/>
            <person name="Iijima M."/>
            <person name="Ikeda M."/>
            <person name="Ikeno M."/>
            <person name="Ito K."/>
            <person name="Ito S."/>
            <person name="Ito T."/>
            <person name="Ito Y."/>
            <person name="Ito Y."/>
            <person name="Iwabuchi A."/>
            <person name="Kamiya K."/>
            <person name="Karasawa W."/>
            <person name="Kurita K."/>
            <person name="Katagiri S."/>
            <person name="Kikuta A."/>
            <person name="Kobayashi H."/>
            <person name="Kobayashi N."/>
            <person name="Machita K."/>
            <person name="Maehara T."/>
            <person name="Masukawa M."/>
            <person name="Mizubayashi T."/>
            <person name="Mukai Y."/>
            <person name="Nagasaki H."/>
            <person name="Nagata Y."/>
            <person name="Naito S."/>
            <person name="Nakashima M."/>
            <person name="Nakama Y."/>
            <person name="Nakamichi Y."/>
            <person name="Nakamura M."/>
            <person name="Meguro A."/>
            <person name="Negishi M."/>
            <person name="Ohta I."/>
            <person name="Ohta T."/>
            <person name="Okamoto M."/>
            <person name="Ono N."/>
            <person name="Saji S."/>
            <person name="Sakaguchi M."/>
            <person name="Sakai K."/>
            <person name="Shibata M."/>
            <person name="Shimokawa T."/>
            <person name="Song J."/>
            <person name="Takazaki Y."/>
            <person name="Terasawa K."/>
            <person name="Tsugane M."/>
            <person name="Tsuji K."/>
            <person name="Ueda S."/>
            <person name="Waki K."/>
            <person name="Yamagata H."/>
            <person name="Yamamoto M."/>
            <person name="Yamamoto S."/>
            <person name="Yamane H."/>
            <person name="Yoshiki S."/>
            <person name="Yoshihara R."/>
            <person name="Yukawa K."/>
            <person name="Zhong H."/>
            <person name="Yano M."/>
            <person name="Yuan Q."/>
            <person name="Ouyang S."/>
            <person name="Liu J."/>
            <person name="Jones K.M."/>
            <person name="Gansberger K."/>
            <person name="Moffat K."/>
            <person name="Hill J."/>
            <person name="Bera J."/>
            <person name="Fadrosh D."/>
            <person name="Jin S."/>
            <person name="Johri S."/>
            <person name="Kim M."/>
            <person name="Overton L."/>
            <person name="Reardon M."/>
            <person name="Tsitrin T."/>
            <person name="Vuong H."/>
            <person name="Weaver B."/>
            <person name="Ciecko A."/>
            <person name="Tallon L."/>
            <person name="Jackson J."/>
            <person name="Pai G."/>
            <person name="Aken S.V."/>
            <person name="Utterback T."/>
            <person name="Reidmuller S."/>
            <person name="Feldblyum T."/>
            <person name="Hsiao J."/>
            <person name="Zismann V."/>
            <person name="Iobst S."/>
            <person name="de Vazeille A.R."/>
            <person name="Buell C.R."/>
            <person name="Ying K."/>
            <person name="Li Y."/>
            <person name="Lu T."/>
            <person name="Huang Y."/>
            <person name="Zhao Q."/>
            <person name="Feng Q."/>
            <person name="Zhang L."/>
            <person name="Zhu J."/>
            <person name="Weng Q."/>
            <person name="Mu J."/>
            <person name="Lu Y."/>
            <person name="Fan D."/>
            <person name="Liu Y."/>
            <person name="Guan J."/>
            <person name="Zhang Y."/>
            <person name="Yu S."/>
            <person name="Liu X."/>
            <person name="Zhang Y."/>
            <person name="Hong G."/>
            <person name="Han B."/>
            <person name="Choisne N."/>
            <person name="Demange N."/>
            <person name="Orjeda G."/>
            <person name="Samain S."/>
            <person name="Cattolico L."/>
            <person name="Pelletier E."/>
            <person name="Couloux A."/>
            <person name="Segurens B."/>
            <person name="Wincker P."/>
            <person name="D'Hont A."/>
            <person name="Scarpelli C."/>
            <person name="Weissenbach J."/>
            <person name="Salanoubat M."/>
            <person name="Quetier F."/>
            <person name="Yu Y."/>
            <person name="Kim H.R."/>
            <person name="Rambo T."/>
            <person name="Currie J."/>
            <person name="Collura K."/>
            <person name="Luo M."/>
            <person name="Yang T."/>
            <person name="Ammiraju J.S.S."/>
            <person name="Engler F."/>
            <person name="Soderlund C."/>
            <person name="Wing R.A."/>
            <person name="Palmer L.E."/>
            <person name="de la Bastide M."/>
            <person name="Spiegel L."/>
            <person name="Nascimento L."/>
            <person name="Zutavern T."/>
            <person name="O'Shaughnessy A."/>
            <person name="Dike S."/>
            <person name="Dedhia N."/>
            <person name="Preston R."/>
            <person name="Balija V."/>
            <person name="McCombie W.R."/>
            <person name="Chow T."/>
            <person name="Chen H."/>
            <person name="Chung M."/>
            <person name="Chen C."/>
            <person name="Shaw J."/>
            <person name="Wu H."/>
            <person name="Hsiao K."/>
            <person name="Chao Y."/>
            <person name="Chu M."/>
            <person name="Cheng C."/>
            <person name="Hour A."/>
            <person name="Lee P."/>
            <person name="Lin S."/>
            <person name="Lin Y."/>
            <person name="Liou J."/>
            <person name="Liu S."/>
            <person name="Hsing Y."/>
            <person name="Raghuvanshi S."/>
            <person name="Mohanty A."/>
            <person name="Bharti A.K."/>
            <person name="Gaur A."/>
            <person name="Gupta V."/>
            <person name="Kumar D."/>
            <person name="Ravi V."/>
            <person name="Vij S."/>
            <person name="Kapur A."/>
            <person name="Khurana P."/>
            <person name="Khurana P."/>
            <person name="Khurana J.P."/>
            <person name="Tyagi A.K."/>
            <person name="Gaikwad K."/>
            <person name="Singh A."/>
            <person name="Dalal V."/>
            <person name="Srivastava S."/>
            <person name="Dixit A."/>
            <person name="Pal A.K."/>
            <person name="Ghazi I.A."/>
            <person name="Yadav M."/>
            <person name="Pandit A."/>
            <person name="Bhargava A."/>
            <person name="Sureshbabu K."/>
            <person name="Batra K."/>
            <person name="Sharma T.R."/>
            <person name="Mohapatra T."/>
            <person name="Singh N.K."/>
            <person name="Messing J."/>
            <person name="Nelson A.B."/>
            <person name="Fuks G."/>
            <person name="Kavchok S."/>
            <person name="Keizer G."/>
            <person name="Linton E."/>
            <person name="Llaca V."/>
            <person name="Song R."/>
            <person name="Tanyolac B."/>
            <person name="Young S."/>
            <person name="Ho-Il K."/>
            <person name="Hahn J.H."/>
            <person name="Sangsakoo G."/>
            <person name="Vanavichit A."/>
            <person name="de Mattos Luiz.A.T."/>
            <person name="Zimmer P.D."/>
            <person name="Malone G."/>
            <person name="Dellagostin O."/>
            <person name="de Oliveira A.C."/>
            <person name="Bevan M."/>
            <person name="Bancroft I."/>
            <person name="Minx P."/>
            <person name="Cordum H."/>
            <person name="Wilson R."/>
            <person name="Cheng Z."/>
            <person name="Jin W."/>
            <person name="Jiang J."/>
            <person name="Leong S.A."/>
            <person name="Iwama H."/>
            <person name="Gojobori T."/>
            <person name="Itoh T."/>
            <person name="Niimura Y."/>
            <person name="Fujii Y."/>
            <person name="Habara T."/>
            <person name="Sakai H."/>
            <person name="Sato Y."/>
            <person name="Wilson G."/>
            <person name="Kumar K."/>
            <person name="McCouch S."/>
            <person name="Juretic N."/>
            <person name="Hoen D."/>
            <person name="Wright S."/>
            <person name="Bruskiewich R."/>
            <person name="Bureau T."/>
            <person name="Miyao A."/>
            <person name="Hirochika H."/>
            <person name="Nishikawa T."/>
            <person name="Kadowaki K."/>
            <person name="Sugiura M."/>
            <person name="Burr B."/>
            <person name="Sasaki T."/>
        </authorList>
    </citation>
    <scope>NUCLEOTIDE SEQUENCE [LARGE SCALE GENOMIC DNA]</scope>
    <source>
        <strain evidence="3">cv. Nipponbare</strain>
    </source>
</reference>
<feature type="compositionally biased region" description="Low complexity" evidence="1">
    <location>
        <begin position="118"/>
        <end position="128"/>
    </location>
</feature>
<feature type="region of interest" description="Disordered" evidence="1">
    <location>
        <begin position="108"/>
        <end position="138"/>
    </location>
</feature>
<evidence type="ECO:0000313" key="3">
    <source>
        <dbReference type="Proteomes" id="UP000000763"/>
    </source>
</evidence>
<dbReference type="AlphaFoldDB" id="Q67W30"/>
<proteinExistence type="predicted"/>
<sequence>MTMTMKMYHWIQQPYEHNDACLTKACSSSPRTEEETDAASEVGTRGSAAGTGEPACWRRRQRSRQGAGARARQMEEEEEARRRPELAGVIGSKQLTAAVGHHAEQLLHAAPRDGGEGPAARAAAATTPPTTPKREAARMTWLRLRLLLLHHPQLRGRAPEDGALRAGTPP</sequence>